<dbReference type="SUPFAM" id="SSF54285">
    <property type="entry name" value="MoaD/ThiS"/>
    <property type="match status" value="1"/>
</dbReference>
<dbReference type="Gene3D" id="3.10.20.30">
    <property type="match status" value="1"/>
</dbReference>
<name>A0A2I4Q337_9PHAE</name>
<dbReference type="EMBL" id="KY433579">
    <property type="protein sequence ID" value="AQZ25086.1"/>
    <property type="molecule type" value="Genomic_DNA"/>
</dbReference>
<dbReference type="AlphaFoldDB" id="A0A2I4Q337"/>
<dbReference type="GeneID" id="35656138"/>
<evidence type="ECO:0008006" key="2">
    <source>
        <dbReference type="Google" id="ProtNLM"/>
    </source>
</evidence>
<sequence>MKTLVCTVSINGQKYKIYSKTYIDIINVVEFLGYKNQIYILEYNGKIYRPLPDKKESRKVFSLKNKDKLEIITVVGGG</sequence>
<geneLocation type="chloroplast" evidence="1"/>
<organism evidence="1">
    <name type="scientific">Dictyopteris divaricata</name>
    <dbReference type="NCBI Taxonomy" id="156996"/>
    <lineage>
        <taxon>Eukaryota</taxon>
        <taxon>Sar</taxon>
        <taxon>Stramenopiles</taxon>
        <taxon>Ochrophyta</taxon>
        <taxon>PX clade</taxon>
        <taxon>Phaeophyceae</taxon>
        <taxon>Dictyotales</taxon>
        <taxon>Dictyotaceae</taxon>
        <taxon>Dictyopteris</taxon>
    </lineage>
</organism>
<protein>
    <recommendedName>
        <fullName evidence="2">Thiamine biosynthesis protein ThiS</fullName>
    </recommendedName>
</protein>
<dbReference type="InterPro" id="IPR016155">
    <property type="entry name" value="Mopterin_synth/thiamin_S_b"/>
</dbReference>
<accession>A0A2I4Q337</accession>
<gene>
    <name evidence="1" type="primary">ycf40</name>
</gene>
<dbReference type="NCBIfam" id="TIGR01683">
    <property type="entry name" value="thiS"/>
    <property type="match status" value="1"/>
</dbReference>
<keyword evidence="1" id="KW-0150">Chloroplast</keyword>
<evidence type="ECO:0000313" key="1">
    <source>
        <dbReference type="EMBL" id="AQZ25086.1"/>
    </source>
</evidence>
<dbReference type="InterPro" id="IPR012675">
    <property type="entry name" value="Beta-grasp_dom_sf"/>
</dbReference>
<dbReference type="RefSeq" id="YP_009455870.1">
    <property type="nucleotide sequence ID" value="NC_036804.1"/>
</dbReference>
<dbReference type="InterPro" id="IPR010035">
    <property type="entry name" value="Thi_S"/>
</dbReference>
<proteinExistence type="predicted"/>
<reference evidence="1" key="1">
    <citation type="journal article" date="2017" name="Mar. Biotechnol.">
        <title>Plastid Genome of Dictyopteris divaricata (Dictyotales, Phaeophyceae): Understanding the Evolution of Plastid Genomes in Brown Algae.</title>
        <authorList>
            <person name="Liu F."/>
            <person name="Jin Z."/>
            <person name="Wang Y."/>
            <person name="Bi Y."/>
            <person name="Melton J.T.III."/>
        </authorList>
    </citation>
    <scope>NUCLEOTIDE SEQUENCE</scope>
</reference>
<keyword evidence="1" id="KW-0934">Plastid</keyword>